<evidence type="ECO:0000256" key="4">
    <source>
        <dbReference type="SAM" id="MobiDB-lite"/>
    </source>
</evidence>
<keyword evidence="7" id="KW-1185">Reference proteome</keyword>
<evidence type="ECO:0000313" key="7">
    <source>
        <dbReference type="Proteomes" id="UP000004095"/>
    </source>
</evidence>
<dbReference type="InterPro" id="IPR036322">
    <property type="entry name" value="WD40_repeat_dom_sf"/>
</dbReference>
<keyword evidence="1 3" id="KW-0853">WD repeat</keyword>
<evidence type="ECO:0000256" key="2">
    <source>
        <dbReference type="ARBA" id="ARBA00022737"/>
    </source>
</evidence>
<dbReference type="PANTHER" id="PTHR22847:SF637">
    <property type="entry name" value="WD REPEAT DOMAIN 5B"/>
    <property type="match status" value="1"/>
</dbReference>
<dbReference type="EMBL" id="AAWS01000085">
    <property type="protein sequence ID" value="EAY24052.1"/>
    <property type="molecule type" value="Genomic_DNA"/>
</dbReference>
<dbReference type="InterPro" id="IPR049052">
    <property type="entry name" value="nSTAND1"/>
</dbReference>
<dbReference type="InterPro" id="IPR015943">
    <property type="entry name" value="WD40/YVTN_repeat-like_dom_sf"/>
</dbReference>
<dbReference type="InterPro" id="IPR001680">
    <property type="entry name" value="WD40_rpt"/>
</dbReference>
<feature type="domain" description="Novel STAND NTPase 1" evidence="5">
    <location>
        <begin position="19"/>
        <end position="437"/>
    </location>
</feature>
<organism evidence="6 7">
    <name type="scientific">Microscilla marina ATCC 23134</name>
    <dbReference type="NCBI Taxonomy" id="313606"/>
    <lineage>
        <taxon>Bacteria</taxon>
        <taxon>Pseudomonadati</taxon>
        <taxon>Bacteroidota</taxon>
        <taxon>Cytophagia</taxon>
        <taxon>Cytophagales</taxon>
        <taxon>Microscillaceae</taxon>
        <taxon>Microscilla</taxon>
    </lineage>
</organism>
<dbReference type="eggNOG" id="COG3064">
    <property type="taxonomic scope" value="Bacteria"/>
</dbReference>
<dbReference type="InterPro" id="IPR027417">
    <property type="entry name" value="P-loop_NTPase"/>
</dbReference>
<dbReference type="SUPFAM" id="SSF52540">
    <property type="entry name" value="P-loop containing nucleoside triphosphate hydrolases"/>
    <property type="match status" value="1"/>
</dbReference>
<name>A1ZZY6_MICM2</name>
<evidence type="ECO:0000259" key="5">
    <source>
        <dbReference type="Pfam" id="PF20703"/>
    </source>
</evidence>
<dbReference type="PROSITE" id="PS50082">
    <property type="entry name" value="WD_REPEATS_2"/>
    <property type="match status" value="4"/>
</dbReference>
<comment type="caution">
    <text evidence="6">The sequence shown here is derived from an EMBL/GenBank/DDBJ whole genome shotgun (WGS) entry which is preliminary data.</text>
</comment>
<evidence type="ECO:0000256" key="3">
    <source>
        <dbReference type="PROSITE-ProRule" id="PRU00221"/>
    </source>
</evidence>
<gene>
    <name evidence="6" type="ORF">M23134_02456</name>
</gene>
<dbReference type="SUPFAM" id="SSF50978">
    <property type="entry name" value="WD40 repeat-like"/>
    <property type="match status" value="1"/>
</dbReference>
<feature type="repeat" description="WD" evidence="3">
    <location>
        <begin position="947"/>
        <end position="981"/>
    </location>
</feature>
<feature type="repeat" description="WD" evidence="3">
    <location>
        <begin position="726"/>
        <end position="762"/>
    </location>
</feature>
<evidence type="ECO:0000313" key="6">
    <source>
        <dbReference type="EMBL" id="EAY24052.1"/>
    </source>
</evidence>
<proteinExistence type="predicted"/>
<dbReference type="OrthoDB" id="414967at2"/>
<dbReference type="PROSITE" id="PS50294">
    <property type="entry name" value="WD_REPEATS_REGION"/>
    <property type="match status" value="2"/>
</dbReference>
<dbReference type="PANTHER" id="PTHR22847">
    <property type="entry name" value="WD40 REPEAT PROTEIN"/>
    <property type="match status" value="1"/>
</dbReference>
<dbReference type="Pfam" id="PF00400">
    <property type="entry name" value="WD40"/>
    <property type="match status" value="5"/>
</dbReference>
<accession>A1ZZY6</accession>
<feature type="repeat" description="WD" evidence="3">
    <location>
        <begin position="990"/>
        <end position="1021"/>
    </location>
</feature>
<evidence type="ECO:0000256" key="1">
    <source>
        <dbReference type="ARBA" id="ARBA00022574"/>
    </source>
</evidence>
<dbReference type="SMART" id="SM00320">
    <property type="entry name" value="WD40"/>
    <property type="match status" value="5"/>
</dbReference>
<dbReference type="GO" id="GO:0042393">
    <property type="term" value="F:histone binding"/>
    <property type="evidence" value="ECO:0007669"/>
    <property type="project" value="TreeGrafter"/>
</dbReference>
<dbReference type="RefSeq" id="WP_002705617.1">
    <property type="nucleotide sequence ID" value="NZ_AAWS01000085.1"/>
</dbReference>
<feature type="repeat" description="WD" evidence="3">
    <location>
        <begin position="901"/>
        <end position="934"/>
    </location>
</feature>
<reference evidence="6 7" key="1">
    <citation type="submission" date="2007-01" db="EMBL/GenBank/DDBJ databases">
        <authorList>
            <person name="Haygood M."/>
            <person name="Podell S."/>
            <person name="Anderson C."/>
            <person name="Hopkinson B."/>
            <person name="Roe K."/>
            <person name="Barbeau K."/>
            <person name="Gaasterland T."/>
            <person name="Ferriera S."/>
            <person name="Johnson J."/>
            <person name="Kravitz S."/>
            <person name="Beeson K."/>
            <person name="Sutton G."/>
            <person name="Rogers Y.-H."/>
            <person name="Friedman R."/>
            <person name="Frazier M."/>
            <person name="Venter J.C."/>
        </authorList>
    </citation>
    <scope>NUCLEOTIDE SEQUENCE [LARGE SCALE GENOMIC DNA]</scope>
    <source>
        <strain evidence="6 7">ATCC 23134</strain>
    </source>
</reference>
<feature type="region of interest" description="Disordered" evidence="4">
    <location>
        <begin position="563"/>
        <end position="604"/>
    </location>
</feature>
<sequence>MEDNILQDEYAGINTIINPFPGLRPFSVDESYLFFGREGQSDEVLLKLAENRFVAVVGPSGSGKSSFIYCGVIPILYGGFMTDRTSNWSVVVSRPGAGPIDNLADALLKHDNTYQSYDKENKQIKKAITSTLLRSSSLGLVEAVQQTKEFKGRNVLILIDQFEELFRFKKNEENKDSLNESLAFVNLLMEVIKTTNAPIYLIITMRSDFIGDCAAFPELTESINQSYYMIPQMTRKQKQMAITGPVLVGGGMMTPRLVQKLLNDVGDNPDQLPIMQHSLMRTWDYWTDNRTTADAPLDIEHYEAIGTMKSALSQHADEAYDELTDEERKVCEVMFKALTEKGGESANGVRRPTRLGEVVAIASASEGTVIRIVEKFRQPGRSLLMPPAGIPLDNGSVIDISHESLMRIWVRLKAWVEDEGEAVQMYMRLSEASAMYQVGKSGLWRPPDLQLALNWREKHKPTLAWAQRYDPAFERAMVFLDYSQKEFETEQKIKELQQKKALRRARVTALFMGTATVISIGFLVYAISQSVEAERQKEAATKQAVIAKKNSKEADKQRKIALKREKEALTNERLAEKEKRNAEEEKKHAQQEKKHAQEEKKKADELRVVAEQKEKEANEQKQIALKNEKEAKKQTKIAEDKTRIATQKEKEATEANKKAFNLRMLSIAQSMAIKSTQYSDRRIQANNAQKAYQFNKKYGGDFYQPDIYNGLYYAIKRFEGENYNQLAGHSDAVRMIAPSYANSGQVVYSAGSDGKVLRWNLQKPKDPPKVLVSGGYIKRALVVSRDGKYLACGGDDRRVQLFTIQRNGRFSKKNIALKSGTKVWNLAFTPDNRGLIIHTSDQKIYLSDFKKATEITQLTSKVNGLAVHHKPNAESHYMAVGQNNGELVLIDRKNNNQQSVLFKNTVGMHAVAFSNSGRYLVAGDVLGIVRIWDLTKIAQNKKPIIQLEGHTAKINNIEFNKDDTQMATASFDKTVRIWNMRELTNSPIVLKDHEDWVWSIAFSNDGDYLLAGCRDNLVRIWPTNPSLMGDVLTQKGVHNFKPDEWKRYVAKDIPYEQTFKVPPKKK</sequence>
<dbReference type="InterPro" id="IPR019775">
    <property type="entry name" value="WD40_repeat_CS"/>
</dbReference>
<dbReference type="Gene3D" id="2.130.10.10">
    <property type="entry name" value="YVTN repeat-like/Quinoprotein amine dehydrogenase"/>
    <property type="match status" value="2"/>
</dbReference>
<dbReference type="Proteomes" id="UP000004095">
    <property type="component" value="Unassembled WGS sequence"/>
</dbReference>
<dbReference type="eggNOG" id="COG2319">
    <property type="taxonomic scope" value="Bacteria"/>
</dbReference>
<dbReference type="PROSITE" id="PS00678">
    <property type="entry name" value="WD_REPEATS_1"/>
    <property type="match status" value="1"/>
</dbReference>
<dbReference type="Pfam" id="PF20703">
    <property type="entry name" value="nSTAND1"/>
    <property type="match status" value="1"/>
</dbReference>
<dbReference type="Gene3D" id="3.40.50.300">
    <property type="entry name" value="P-loop containing nucleotide triphosphate hydrolases"/>
    <property type="match status" value="1"/>
</dbReference>
<keyword evidence="2" id="KW-0677">Repeat</keyword>
<protein>
    <submittedName>
        <fullName evidence="6">Peptidase C14, caspase catalytic subunit p20, putative</fullName>
    </submittedName>
</protein>
<dbReference type="AlphaFoldDB" id="A1ZZY6"/>